<name>A0A0D2MWT4_9CHLO</name>
<proteinExistence type="predicted"/>
<sequence>MSAIQLCEPAFEIGCMSELAQDFVRSCLAKRPSDRPSIAELLRHPWIRSYMRRRSGRVDGHRRSVETVRLPTGKFTDVFASRVQPPPAAAATVAPADDGPPLRPGGPAAAYMLNAPSQPGSLTSADPGAAQATGSKGARWALASLSMRRVPSIALDRGPDAPASPSVLGGGPGGGEGRAAPGFGASMGRHDALEDGSLTAALLAAGAIKLAPLANRGGSPTGGGP</sequence>
<dbReference type="KEGG" id="mng:MNEG_3045"/>
<dbReference type="GO" id="GO:0004674">
    <property type="term" value="F:protein serine/threonine kinase activity"/>
    <property type="evidence" value="ECO:0007669"/>
    <property type="project" value="UniProtKB-KW"/>
</dbReference>
<protein>
    <recommendedName>
        <fullName evidence="7">Protein kinase domain-containing protein</fullName>
    </recommendedName>
</protein>
<evidence type="ECO:0000256" key="5">
    <source>
        <dbReference type="ARBA" id="ARBA00022840"/>
    </source>
</evidence>
<keyword evidence="3" id="KW-0547">Nucleotide-binding</keyword>
<reference evidence="8 9" key="1">
    <citation type="journal article" date="2013" name="BMC Genomics">
        <title>Reconstruction of the lipid metabolism for the microalga Monoraphidium neglectum from its genome sequence reveals characteristics suitable for biofuel production.</title>
        <authorList>
            <person name="Bogen C."/>
            <person name="Al-Dilaimi A."/>
            <person name="Albersmeier A."/>
            <person name="Wichmann J."/>
            <person name="Grundmann M."/>
            <person name="Rupp O."/>
            <person name="Lauersen K.J."/>
            <person name="Blifernez-Klassen O."/>
            <person name="Kalinowski J."/>
            <person name="Goesmann A."/>
            <person name="Mussgnug J.H."/>
            <person name="Kruse O."/>
        </authorList>
    </citation>
    <scope>NUCLEOTIDE SEQUENCE [LARGE SCALE GENOMIC DNA]</scope>
    <source>
        <strain evidence="8 9">SAG 48.87</strain>
    </source>
</reference>
<keyword evidence="9" id="KW-1185">Reference proteome</keyword>
<dbReference type="InterPro" id="IPR011009">
    <property type="entry name" value="Kinase-like_dom_sf"/>
</dbReference>
<dbReference type="GO" id="GO:0005524">
    <property type="term" value="F:ATP binding"/>
    <property type="evidence" value="ECO:0007669"/>
    <property type="project" value="UniProtKB-KW"/>
</dbReference>
<dbReference type="RefSeq" id="XP_013903936.1">
    <property type="nucleotide sequence ID" value="XM_014048482.1"/>
</dbReference>
<dbReference type="PROSITE" id="PS50011">
    <property type="entry name" value="PROTEIN_KINASE_DOM"/>
    <property type="match status" value="1"/>
</dbReference>
<organism evidence="8 9">
    <name type="scientific">Monoraphidium neglectum</name>
    <dbReference type="NCBI Taxonomy" id="145388"/>
    <lineage>
        <taxon>Eukaryota</taxon>
        <taxon>Viridiplantae</taxon>
        <taxon>Chlorophyta</taxon>
        <taxon>core chlorophytes</taxon>
        <taxon>Chlorophyceae</taxon>
        <taxon>CS clade</taxon>
        <taxon>Sphaeropleales</taxon>
        <taxon>Selenastraceae</taxon>
        <taxon>Monoraphidium</taxon>
    </lineage>
</organism>
<evidence type="ECO:0000256" key="3">
    <source>
        <dbReference type="ARBA" id="ARBA00022741"/>
    </source>
</evidence>
<dbReference type="PANTHER" id="PTHR24350">
    <property type="entry name" value="SERINE/THREONINE-PROTEIN KINASE IAL-RELATED"/>
    <property type="match status" value="1"/>
</dbReference>
<evidence type="ECO:0000256" key="1">
    <source>
        <dbReference type="ARBA" id="ARBA00022527"/>
    </source>
</evidence>
<evidence type="ECO:0000313" key="8">
    <source>
        <dbReference type="EMBL" id="KIZ04917.1"/>
    </source>
</evidence>
<keyword evidence="5" id="KW-0067">ATP-binding</keyword>
<dbReference type="GeneID" id="25735923"/>
<evidence type="ECO:0000256" key="2">
    <source>
        <dbReference type="ARBA" id="ARBA00022679"/>
    </source>
</evidence>
<evidence type="ECO:0000259" key="7">
    <source>
        <dbReference type="PROSITE" id="PS50011"/>
    </source>
</evidence>
<dbReference type="InterPro" id="IPR030616">
    <property type="entry name" value="Aur-like"/>
</dbReference>
<keyword evidence="2" id="KW-0808">Transferase</keyword>
<dbReference type="AlphaFoldDB" id="A0A0D2MWT4"/>
<feature type="domain" description="Protein kinase" evidence="7">
    <location>
        <begin position="1"/>
        <end position="47"/>
    </location>
</feature>
<feature type="region of interest" description="Disordered" evidence="6">
    <location>
        <begin position="156"/>
        <end position="188"/>
    </location>
</feature>
<dbReference type="InterPro" id="IPR000719">
    <property type="entry name" value="Prot_kinase_dom"/>
</dbReference>
<dbReference type="Proteomes" id="UP000054498">
    <property type="component" value="Unassembled WGS sequence"/>
</dbReference>
<gene>
    <name evidence="8" type="ORF">MNEG_3045</name>
</gene>
<evidence type="ECO:0000256" key="4">
    <source>
        <dbReference type="ARBA" id="ARBA00022777"/>
    </source>
</evidence>
<feature type="compositionally biased region" description="Gly residues" evidence="6">
    <location>
        <begin position="168"/>
        <end position="177"/>
    </location>
</feature>
<accession>A0A0D2MWT4</accession>
<dbReference type="Gene3D" id="1.10.510.10">
    <property type="entry name" value="Transferase(Phosphotransferase) domain 1"/>
    <property type="match status" value="1"/>
</dbReference>
<keyword evidence="4" id="KW-0418">Kinase</keyword>
<evidence type="ECO:0000313" key="9">
    <source>
        <dbReference type="Proteomes" id="UP000054498"/>
    </source>
</evidence>
<dbReference type="SUPFAM" id="SSF56112">
    <property type="entry name" value="Protein kinase-like (PK-like)"/>
    <property type="match status" value="1"/>
</dbReference>
<keyword evidence="1" id="KW-0723">Serine/threonine-protein kinase</keyword>
<dbReference type="EMBL" id="KK100587">
    <property type="protein sequence ID" value="KIZ04917.1"/>
    <property type="molecule type" value="Genomic_DNA"/>
</dbReference>
<evidence type="ECO:0000256" key="6">
    <source>
        <dbReference type="SAM" id="MobiDB-lite"/>
    </source>
</evidence>